<dbReference type="Proteomes" id="UP001497644">
    <property type="component" value="Chromosome 12"/>
</dbReference>
<dbReference type="Pfam" id="PF16034">
    <property type="entry name" value="JAKMIP_CC3"/>
    <property type="match status" value="1"/>
</dbReference>
<feature type="coiled-coil region" evidence="1">
    <location>
        <begin position="206"/>
        <end position="335"/>
    </location>
</feature>
<keyword evidence="5" id="KW-1185">Reference proteome</keyword>
<evidence type="ECO:0000313" key="5">
    <source>
        <dbReference type="Proteomes" id="UP001497644"/>
    </source>
</evidence>
<evidence type="ECO:0000259" key="3">
    <source>
        <dbReference type="Pfam" id="PF16034"/>
    </source>
</evidence>
<evidence type="ECO:0000313" key="4">
    <source>
        <dbReference type="EMBL" id="CAL1676920.1"/>
    </source>
</evidence>
<dbReference type="InterPro" id="IPR031994">
    <property type="entry name" value="JAKMIP_C"/>
</dbReference>
<feature type="compositionally biased region" description="Low complexity" evidence="2">
    <location>
        <begin position="457"/>
        <end position="468"/>
    </location>
</feature>
<organism evidence="4 5">
    <name type="scientific">Lasius platythorax</name>
    <dbReference type="NCBI Taxonomy" id="488582"/>
    <lineage>
        <taxon>Eukaryota</taxon>
        <taxon>Metazoa</taxon>
        <taxon>Ecdysozoa</taxon>
        <taxon>Arthropoda</taxon>
        <taxon>Hexapoda</taxon>
        <taxon>Insecta</taxon>
        <taxon>Pterygota</taxon>
        <taxon>Neoptera</taxon>
        <taxon>Endopterygota</taxon>
        <taxon>Hymenoptera</taxon>
        <taxon>Apocrita</taxon>
        <taxon>Aculeata</taxon>
        <taxon>Formicoidea</taxon>
        <taxon>Formicidae</taxon>
        <taxon>Formicinae</taxon>
        <taxon>Lasius</taxon>
        <taxon>Lasius</taxon>
    </lineage>
</organism>
<evidence type="ECO:0000256" key="1">
    <source>
        <dbReference type="SAM" id="Coils"/>
    </source>
</evidence>
<evidence type="ECO:0000256" key="2">
    <source>
        <dbReference type="SAM" id="MobiDB-lite"/>
    </source>
</evidence>
<sequence length="956" mass="111579">MASSSEGHTVKSTNTNKSTTIEINLLAPMEGVRKRRRLESLITNSEIPKKTQRRDEPCNSNFEISSEKKAEGIEDRKVSSLPRLRKKWYRTMPVNPQDAKTSRSCETGVERGAAPRLRKTIQWLEEGARRLREDLANVRTELHEERKAAKIAKREFEAALREARIVEAAKYQPIIAELKTRFAHFVPLSSLSPSLSPSFKSDSVKDENHRRELSTLRKNLVEAENTIRKFELQFMKSHTSITRNTNDTPSYNDVRRLEAEIRSLYAENEKLEEKLRIALSAEKTRIVEIRVQRENHETELSALRKSHRNETIKMMDELRSKSREIEKLSKLLKRRKLAPMEHNMMRKLRENERNRPIQSASYIKKKILTDDGHTVESYVRAVDSDRAINEIEVERLRELALEQQEVIEILKQTVKERERKLEQLSNKKKKEEFYKQWLELEPVAEVDDEEDHEDNDSALSSAPSSMSPQPGGYGQWQNNGITKEAYEAVLFEIEELQSKFLREQRELSCAKVQICDLEKALLQERCADRDKEVNELNDKLRAAEEREATLLVELSEIREQNELLEFRLLELEEIPVRRDSLDHAMDSGIVSPEPIHANKAHLTNQQRSRAVATVIPYTNNATLMNPVKSASPVLPRKPPLTLQESGIFEEEEHEDDEKLEVELTSRSTQTDVPSGELLQEVQRLQELRARIQERAAKTTTSIFHPIDSSKIYFDVSTMDSIVQLTSYQERVRDLEERLEIYDETERDREREKQLSKQREEELLDENYRLTEKIYWLENELRNITGSSFGENIDGYKNGTLIMQRIKNKEHIKYQVLETSENFKDVQDRLKDTNCTRSTQTIETWLNNMTVPRCQDQDNVENFDQQIALGAQCNVTLVSLEEKKKEDEVEFSELDEPVVIDLTKSDSEKKVRRRRIKNNEQEIRSAKTARMANVRFIRDVSFERKSYPLVLYQEICV</sequence>
<reference evidence="4" key="1">
    <citation type="submission" date="2024-04" db="EMBL/GenBank/DDBJ databases">
        <authorList>
            <consortium name="Molecular Ecology Group"/>
        </authorList>
    </citation>
    <scope>NUCLEOTIDE SEQUENCE</scope>
</reference>
<keyword evidence="1" id="KW-0175">Coiled coil</keyword>
<accession>A0AAV2NAZ2</accession>
<name>A0AAV2NAZ2_9HYME</name>
<feature type="compositionally biased region" description="Acidic residues" evidence="2">
    <location>
        <begin position="445"/>
        <end position="456"/>
    </location>
</feature>
<gene>
    <name evidence="4" type="ORF">LPLAT_LOCUS3017</name>
</gene>
<protein>
    <recommendedName>
        <fullName evidence="3">Janus kinase and microtubule-interacting protein C-terminal domain-containing protein</fullName>
    </recommendedName>
</protein>
<feature type="region of interest" description="Disordered" evidence="2">
    <location>
        <begin position="445"/>
        <end position="478"/>
    </location>
</feature>
<proteinExistence type="predicted"/>
<feature type="coiled-coil region" evidence="1">
    <location>
        <begin position="393"/>
        <end position="430"/>
    </location>
</feature>
<dbReference type="AlphaFoldDB" id="A0AAV2NAZ2"/>
<dbReference type="EMBL" id="OZ034835">
    <property type="protein sequence ID" value="CAL1676920.1"/>
    <property type="molecule type" value="Genomic_DNA"/>
</dbReference>
<feature type="coiled-coil region" evidence="1">
    <location>
        <begin position="493"/>
        <end position="574"/>
    </location>
</feature>
<feature type="coiled-coil region" evidence="1">
    <location>
        <begin position="724"/>
        <end position="761"/>
    </location>
</feature>
<feature type="domain" description="Janus kinase and microtubule-interacting protein C-terminal" evidence="3">
    <location>
        <begin position="504"/>
        <end position="577"/>
    </location>
</feature>
<feature type="coiled-coil region" evidence="1">
    <location>
        <begin position="121"/>
        <end position="162"/>
    </location>
</feature>